<organism evidence="3">
    <name type="scientific">Guillardia theta (strain CCMP2712)</name>
    <name type="common">Cryptophyte</name>
    <dbReference type="NCBI Taxonomy" id="905079"/>
    <lineage>
        <taxon>Eukaryota</taxon>
        <taxon>Cryptophyceae</taxon>
        <taxon>Pyrenomonadales</taxon>
        <taxon>Geminigeraceae</taxon>
        <taxon>Guillardia</taxon>
    </lineage>
</organism>
<feature type="compositionally biased region" description="Polar residues" evidence="1">
    <location>
        <begin position="869"/>
        <end position="882"/>
    </location>
</feature>
<evidence type="ECO:0000256" key="1">
    <source>
        <dbReference type="SAM" id="MobiDB-lite"/>
    </source>
</evidence>
<dbReference type="InterPro" id="IPR016024">
    <property type="entry name" value="ARM-type_fold"/>
</dbReference>
<feature type="region of interest" description="Disordered" evidence="1">
    <location>
        <begin position="660"/>
        <end position="702"/>
    </location>
</feature>
<dbReference type="RefSeq" id="XP_005836634.1">
    <property type="nucleotide sequence ID" value="XM_005836577.1"/>
</dbReference>
<evidence type="ECO:0000313" key="5">
    <source>
        <dbReference type="Proteomes" id="UP000011087"/>
    </source>
</evidence>
<name>L1JMZ6_GUITC</name>
<dbReference type="Gene3D" id="1.25.10.10">
    <property type="entry name" value="Leucine-rich Repeat Variant"/>
    <property type="match status" value="2"/>
</dbReference>
<protein>
    <recommendedName>
        <fullName evidence="2">PDZ domain-containing protein</fullName>
    </recommendedName>
</protein>
<accession>L1JMZ6</accession>
<dbReference type="SMART" id="SM00228">
    <property type="entry name" value="PDZ"/>
    <property type="match status" value="1"/>
</dbReference>
<dbReference type="PROSITE" id="PS50106">
    <property type="entry name" value="PDZ"/>
    <property type="match status" value="1"/>
</dbReference>
<dbReference type="EnsemblProtists" id="EKX49654">
    <property type="protein sequence ID" value="EKX49654"/>
    <property type="gene ID" value="GUITHDRAFT_135831"/>
</dbReference>
<dbReference type="Pfam" id="PF00595">
    <property type="entry name" value="PDZ"/>
    <property type="match status" value="1"/>
</dbReference>
<reference evidence="3 5" key="1">
    <citation type="journal article" date="2012" name="Nature">
        <title>Algal genomes reveal evolutionary mosaicism and the fate of nucleomorphs.</title>
        <authorList>
            <consortium name="DOE Joint Genome Institute"/>
            <person name="Curtis B.A."/>
            <person name="Tanifuji G."/>
            <person name="Burki F."/>
            <person name="Gruber A."/>
            <person name="Irimia M."/>
            <person name="Maruyama S."/>
            <person name="Arias M.C."/>
            <person name="Ball S.G."/>
            <person name="Gile G.H."/>
            <person name="Hirakawa Y."/>
            <person name="Hopkins J.F."/>
            <person name="Kuo A."/>
            <person name="Rensing S.A."/>
            <person name="Schmutz J."/>
            <person name="Symeonidi A."/>
            <person name="Elias M."/>
            <person name="Eveleigh R.J."/>
            <person name="Herman E.K."/>
            <person name="Klute M.J."/>
            <person name="Nakayama T."/>
            <person name="Obornik M."/>
            <person name="Reyes-Prieto A."/>
            <person name="Armbrust E.V."/>
            <person name="Aves S.J."/>
            <person name="Beiko R.G."/>
            <person name="Coutinho P."/>
            <person name="Dacks J.B."/>
            <person name="Durnford D.G."/>
            <person name="Fast N.M."/>
            <person name="Green B.R."/>
            <person name="Grisdale C.J."/>
            <person name="Hempel F."/>
            <person name="Henrissat B."/>
            <person name="Hoppner M.P."/>
            <person name="Ishida K."/>
            <person name="Kim E."/>
            <person name="Koreny L."/>
            <person name="Kroth P.G."/>
            <person name="Liu Y."/>
            <person name="Malik S.B."/>
            <person name="Maier U.G."/>
            <person name="McRose D."/>
            <person name="Mock T."/>
            <person name="Neilson J.A."/>
            <person name="Onodera N.T."/>
            <person name="Poole A.M."/>
            <person name="Pritham E.J."/>
            <person name="Richards T.A."/>
            <person name="Rocap G."/>
            <person name="Roy S.W."/>
            <person name="Sarai C."/>
            <person name="Schaack S."/>
            <person name="Shirato S."/>
            <person name="Slamovits C.H."/>
            <person name="Spencer D.F."/>
            <person name="Suzuki S."/>
            <person name="Worden A.Z."/>
            <person name="Zauner S."/>
            <person name="Barry K."/>
            <person name="Bell C."/>
            <person name="Bharti A.K."/>
            <person name="Crow J.A."/>
            <person name="Grimwood J."/>
            <person name="Kramer R."/>
            <person name="Lindquist E."/>
            <person name="Lucas S."/>
            <person name="Salamov A."/>
            <person name="McFadden G.I."/>
            <person name="Lane C.E."/>
            <person name="Keeling P.J."/>
            <person name="Gray M.W."/>
            <person name="Grigoriev I.V."/>
            <person name="Archibald J.M."/>
        </authorList>
    </citation>
    <scope>NUCLEOTIDE SEQUENCE</scope>
    <source>
        <strain evidence="3 5">CCMP2712</strain>
    </source>
</reference>
<dbReference type="PaxDb" id="55529-EKX49654"/>
<dbReference type="CDD" id="cd00136">
    <property type="entry name" value="PDZ_canonical"/>
    <property type="match status" value="1"/>
</dbReference>
<evidence type="ECO:0000313" key="3">
    <source>
        <dbReference type="EMBL" id="EKX49654.1"/>
    </source>
</evidence>
<dbReference type="Proteomes" id="UP000011087">
    <property type="component" value="Unassembled WGS sequence"/>
</dbReference>
<feature type="domain" description="PDZ" evidence="2">
    <location>
        <begin position="696"/>
        <end position="767"/>
    </location>
</feature>
<dbReference type="Gene3D" id="2.30.42.10">
    <property type="match status" value="1"/>
</dbReference>
<dbReference type="HOGENOM" id="CLU_274228_0_0_1"/>
<dbReference type="GeneID" id="17306287"/>
<evidence type="ECO:0000259" key="2">
    <source>
        <dbReference type="PROSITE" id="PS50106"/>
    </source>
</evidence>
<feature type="region of interest" description="Disordered" evidence="1">
    <location>
        <begin position="860"/>
        <end position="882"/>
    </location>
</feature>
<dbReference type="EMBL" id="JH992981">
    <property type="protein sequence ID" value="EKX49654.1"/>
    <property type="molecule type" value="Genomic_DNA"/>
</dbReference>
<dbReference type="AlphaFoldDB" id="L1JMZ6"/>
<gene>
    <name evidence="3" type="ORF">GUITHDRAFT_135831</name>
</gene>
<reference evidence="5" key="2">
    <citation type="submission" date="2012-11" db="EMBL/GenBank/DDBJ databases">
        <authorList>
            <person name="Kuo A."/>
            <person name="Curtis B.A."/>
            <person name="Tanifuji G."/>
            <person name="Burki F."/>
            <person name="Gruber A."/>
            <person name="Irimia M."/>
            <person name="Maruyama S."/>
            <person name="Arias M.C."/>
            <person name="Ball S.G."/>
            <person name="Gile G.H."/>
            <person name="Hirakawa Y."/>
            <person name="Hopkins J.F."/>
            <person name="Rensing S.A."/>
            <person name="Schmutz J."/>
            <person name="Symeonidi A."/>
            <person name="Elias M."/>
            <person name="Eveleigh R.J."/>
            <person name="Herman E.K."/>
            <person name="Klute M.J."/>
            <person name="Nakayama T."/>
            <person name="Obornik M."/>
            <person name="Reyes-Prieto A."/>
            <person name="Armbrust E.V."/>
            <person name="Aves S.J."/>
            <person name="Beiko R.G."/>
            <person name="Coutinho P."/>
            <person name="Dacks J.B."/>
            <person name="Durnford D.G."/>
            <person name="Fast N.M."/>
            <person name="Green B.R."/>
            <person name="Grisdale C."/>
            <person name="Hempe F."/>
            <person name="Henrissat B."/>
            <person name="Hoppner M.P."/>
            <person name="Ishida K.-I."/>
            <person name="Kim E."/>
            <person name="Koreny L."/>
            <person name="Kroth P.G."/>
            <person name="Liu Y."/>
            <person name="Malik S.-B."/>
            <person name="Maier U.G."/>
            <person name="McRose D."/>
            <person name="Mock T."/>
            <person name="Neilson J.A."/>
            <person name="Onodera N.T."/>
            <person name="Poole A.M."/>
            <person name="Pritham E.J."/>
            <person name="Richards T.A."/>
            <person name="Rocap G."/>
            <person name="Roy S.W."/>
            <person name="Sarai C."/>
            <person name="Schaack S."/>
            <person name="Shirato S."/>
            <person name="Slamovits C.H."/>
            <person name="Spencer D.F."/>
            <person name="Suzuki S."/>
            <person name="Worden A.Z."/>
            <person name="Zauner S."/>
            <person name="Barry K."/>
            <person name="Bell C."/>
            <person name="Bharti A.K."/>
            <person name="Crow J.A."/>
            <person name="Grimwood J."/>
            <person name="Kramer R."/>
            <person name="Lindquist E."/>
            <person name="Lucas S."/>
            <person name="Salamov A."/>
            <person name="McFadden G.I."/>
            <person name="Lane C.E."/>
            <person name="Keeling P.J."/>
            <person name="Gray M.W."/>
            <person name="Grigoriev I.V."/>
            <person name="Archibald J.M."/>
        </authorList>
    </citation>
    <scope>NUCLEOTIDE SEQUENCE</scope>
    <source>
        <strain evidence="5">CCMP2712</strain>
    </source>
</reference>
<reference evidence="4" key="3">
    <citation type="submission" date="2015-06" db="UniProtKB">
        <authorList>
            <consortium name="EnsemblProtists"/>
        </authorList>
    </citation>
    <scope>IDENTIFICATION</scope>
</reference>
<dbReference type="SUPFAM" id="SSF48371">
    <property type="entry name" value="ARM repeat"/>
    <property type="match status" value="1"/>
</dbReference>
<dbReference type="InterPro" id="IPR001478">
    <property type="entry name" value="PDZ"/>
</dbReference>
<dbReference type="InterPro" id="IPR036034">
    <property type="entry name" value="PDZ_sf"/>
</dbReference>
<dbReference type="SUPFAM" id="SSF50156">
    <property type="entry name" value="PDZ domain-like"/>
    <property type="match status" value="1"/>
</dbReference>
<evidence type="ECO:0000313" key="4">
    <source>
        <dbReference type="EnsemblProtists" id="EKX49654"/>
    </source>
</evidence>
<feature type="region of interest" description="Disordered" evidence="1">
    <location>
        <begin position="771"/>
        <end position="792"/>
    </location>
</feature>
<keyword evidence="5" id="KW-1185">Reference proteome</keyword>
<dbReference type="InterPro" id="IPR011989">
    <property type="entry name" value="ARM-like"/>
</dbReference>
<proteinExistence type="predicted"/>
<dbReference type="KEGG" id="gtt:GUITHDRAFT_135831"/>
<sequence length="1170" mass="128258">MREIRSVCRGMTCLRLEAESIPATFVKSCLDAPASLDARKSIVQVECACSSPERTTQESALLVANGGGIIAAHRMLSASNSKEALGILWTLSSYKTVVDGFTPEVLWDVVRICRTSKDPWRQTAAISTLHNLLCFNYYEKVLTAGALELAIELVCNQESATNEVKAACALLLDQCCFDKISKQVAVQCERVGEASQCRSLNVVQAQLSTRARARVTDGGGQSSSADVARDAADLRDSHDAGKLLIGNLLSFLWNATDDLYYSDPAGWSRFTIRACEPELLKVLNKILVHGDDSERHAVGAILHNFSCNRSLHDRLLENGVVDMITQTVQKDEDVHICCLLAAAELCGSEESGKHCNILHKFNAVYVLVSDLRKRCGCYEDYSVNEREVSLRKLLSALENIASSDVHKGSLLKCGVIDVIYDVISKRIVDHRGMTLGLRTLLHLSFERSAIQDLLHPRLVKLIADTAKDDQIPLIPKESAKTLDYRLKYLRDPLLLFPANDHKTQSYGARWLRHPEEIRILTLSYHESDLPVVSRIRSSLLSVGYAFASSEDSVETGSIDDFIQCLQSEPTDLLVCMSKSYQVSARARFTTELALSRGLHLVRLNIEASFHPFGWLAQLASMQTKDGDREFQSEICVTGATAMQLSVLIAALGKRNIVKHAATDPASNDPRKGPSSPRSGFDHSRLWDVTPRGRPRPALLTQQEKHPDKLGLLLIESPAGEICVARVSPEGSAGRSGLVRERDVLLAVDGKEVKGISVTRVIDIIRNARGDEDRGSLVGGSRGGESTPSKDKSASVELLFSRGGQELCVVLPRPPVSSHTSFERVQWGLDHEVMEVSREGRMAYDDHFLPANLRARSSTGASTARARIETSPTQTNGVTVTPSFISKGEPSACRVSPPLLVVSPVEAEGSPGRPAPAQQRLAVTSLGIDGERGKEIGSLGTDLWQGAKPVKSIVKEDGDIDTGQPFSTFSSLSFSSNIPSSSSTSFRYHPSRVFLSRDPAVGEDSSALRSLHPLIEERDHRRWMVSQQRAVEERGRAAGGEVVADLAPEAREGAQLTDALLPADCEQETRREAAAMEEELDKVVRMTPSDVSRWLRDEELEGVEQVLHGGSDGRSVVELVKLLRRDEKMLVSLLDHQLRGDATRRNRWVVALKKLLGSSRGQTMAGELSSR</sequence>
<dbReference type="OrthoDB" id="165498at2759"/>